<sequence>MDGEQCLHYLQRTERTVADGNADEDDLQSHVPYTVTKSVLYEEREVTSAASLELPSIPIQIASSTEQTNKVASVLTRIPTVCPLLSQINRKNIKDTEIKQPLRTSDIQQLQLPRTSSDSESVVSNMENKIINVEKRMNDMHKNYNLEHQFETELSITNLGQTYISEKIRGC</sequence>
<dbReference type="AlphaFoldDB" id="A0A8R1U0U0"/>
<proteinExistence type="predicted"/>
<reference evidence="1" key="2">
    <citation type="submission" date="2022-06" db="UniProtKB">
        <authorList>
            <consortium name="EnsemblMetazoa"/>
        </authorList>
    </citation>
    <scope>IDENTIFICATION</scope>
</reference>
<reference evidence="2" key="1">
    <citation type="submission" date="2013-10" db="EMBL/GenBank/DDBJ databases">
        <title>Genome sequencing of Onchocerca volvulus.</title>
        <authorList>
            <person name="Cotton J."/>
            <person name="Tsai J."/>
            <person name="Stanley E."/>
            <person name="Tracey A."/>
            <person name="Holroyd N."/>
            <person name="Lustigman S."/>
            <person name="Berriman M."/>
        </authorList>
    </citation>
    <scope>NUCLEOTIDE SEQUENCE</scope>
</reference>
<evidence type="ECO:0000313" key="1">
    <source>
        <dbReference type="EnsemblMetazoa" id="OVOC9119.1"/>
    </source>
</evidence>
<dbReference type="Proteomes" id="UP000024404">
    <property type="component" value="Unassembled WGS sequence"/>
</dbReference>
<protein>
    <submittedName>
        <fullName evidence="1">Uncharacterized protein</fullName>
    </submittedName>
</protein>
<keyword evidence="2" id="KW-1185">Reference proteome</keyword>
<dbReference type="EMBL" id="CMVM020000255">
    <property type="status" value="NOT_ANNOTATED_CDS"/>
    <property type="molecule type" value="Genomic_DNA"/>
</dbReference>
<name>A0A8R1U0U0_ONCVO</name>
<organism evidence="1 2">
    <name type="scientific">Onchocerca volvulus</name>
    <dbReference type="NCBI Taxonomy" id="6282"/>
    <lineage>
        <taxon>Eukaryota</taxon>
        <taxon>Metazoa</taxon>
        <taxon>Ecdysozoa</taxon>
        <taxon>Nematoda</taxon>
        <taxon>Chromadorea</taxon>
        <taxon>Rhabditida</taxon>
        <taxon>Spirurina</taxon>
        <taxon>Spiruromorpha</taxon>
        <taxon>Filarioidea</taxon>
        <taxon>Onchocercidae</taxon>
        <taxon>Onchocerca</taxon>
    </lineage>
</organism>
<dbReference type="EnsemblMetazoa" id="OVOC9119.1">
    <property type="protein sequence ID" value="OVOC9119.1"/>
    <property type="gene ID" value="WBGene00245928"/>
</dbReference>
<accession>A0A8R1U0U0</accession>
<evidence type="ECO:0000313" key="2">
    <source>
        <dbReference type="Proteomes" id="UP000024404"/>
    </source>
</evidence>